<evidence type="ECO:0000313" key="4">
    <source>
        <dbReference type="EMBL" id="PON49926.1"/>
    </source>
</evidence>
<keyword evidence="5" id="KW-1185">Reference proteome</keyword>
<dbReference type="EMBL" id="JXTC01000492">
    <property type="protein sequence ID" value="PON49926.1"/>
    <property type="molecule type" value="Genomic_DNA"/>
</dbReference>
<dbReference type="SUPFAM" id="SSF51445">
    <property type="entry name" value="(Trans)glycosidases"/>
    <property type="match status" value="1"/>
</dbReference>
<protein>
    <submittedName>
        <fullName evidence="4">Glycoside hydrolase</fullName>
    </submittedName>
</protein>
<dbReference type="OrthoDB" id="65569at2759"/>
<dbReference type="GO" id="GO:0004553">
    <property type="term" value="F:hydrolase activity, hydrolyzing O-glycosyl compounds"/>
    <property type="evidence" value="ECO:0007669"/>
    <property type="project" value="InterPro"/>
</dbReference>
<dbReference type="PROSITE" id="PS00653">
    <property type="entry name" value="GLYCOSYL_HYDROL_F1_2"/>
    <property type="match status" value="1"/>
</dbReference>
<name>A0A2P5BMB2_TREOI</name>
<organism evidence="4 5">
    <name type="scientific">Trema orientale</name>
    <name type="common">Charcoal tree</name>
    <name type="synonym">Celtis orientalis</name>
    <dbReference type="NCBI Taxonomy" id="63057"/>
    <lineage>
        <taxon>Eukaryota</taxon>
        <taxon>Viridiplantae</taxon>
        <taxon>Streptophyta</taxon>
        <taxon>Embryophyta</taxon>
        <taxon>Tracheophyta</taxon>
        <taxon>Spermatophyta</taxon>
        <taxon>Magnoliopsida</taxon>
        <taxon>eudicotyledons</taxon>
        <taxon>Gunneridae</taxon>
        <taxon>Pentapetalae</taxon>
        <taxon>rosids</taxon>
        <taxon>fabids</taxon>
        <taxon>Rosales</taxon>
        <taxon>Cannabaceae</taxon>
        <taxon>Trema</taxon>
    </lineage>
</organism>
<comment type="similarity">
    <text evidence="1">Belongs to the glycosyl hydrolase 1 family.</text>
</comment>
<proteinExistence type="inferred from homology"/>
<dbReference type="Gene3D" id="3.20.20.80">
    <property type="entry name" value="Glycosidases"/>
    <property type="match status" value="1"/>
</dbReference>
<evidence type="ECO:0000256" key="3">
    <source>
        <dbReference type="SAM" id="SignalP"/>
    </source>
</evidence>
<feature type="signal peptide" evidence="3">
    <location>
        <begin position="1"/>
        <end position="26"/>
    </location>
</feature>
<keyword evidence="3" id="KW-0732">Signal</keyword>
<evidence type="ECO:0000313" key="5">
    <source>
        <dbReference type="Proteomes" id="UP000237000"/>
    </source>
</evidence>
<comment type="caution">
    <text evidence="4">The sequence shown here is derived from an EMBL/GenBank/DDBJ whole genome shotgun (WGS) entry which is preliminary data.</text>
</comment>
<dbReference type="STRING" id="63057.A0A2P5BMB2"/>
<dbReference type="Proteomes" id="UP000237000">
    <property type="component" value="Unassembled WGS sequence"/>
</dbReference>
<evidence type="ECO:0000256" key="2">
    <source>
        <dbReference type="ARBA" id="ARBA00022801"/>
    </source>
</evidence>
<dbReference type="InterPro" id="IPR033132">
    <property type="entry name" value="GH_1_N_CS"/>
</dbReference>
<accession>A0A2P5BMB2</accession>
<sequence>MEISHNTSLLSLILLLICSLEVVVQSKRTVEDFDSSSSSGSLNRTNFPKGFLFGTASSSYQYEGAANEGGRGPSIWDTFVHRYPRTPLSLSL</sequence>
<dbReference type="InterPro" id="IPR017853">
    <property type="entry name" value="GH"/>
</dbReference>
<evidence type="ECO:0000256" key="1">
    <source>
        <dbReference type="ARBA" id="ARBA00010838"/>
    </source>
</evidence>
<dbReference type="InParanoid" id="A0A2P5BMB2"/>
<dbReference type="InterPro" id="IPR001360">
    <property type="entry name" value="Glyco_hydro_1"/>
</dbReference>
<gene>
    <name evidence="4" type="ORF">TorRG33x02_315910</name>
</gene>
<dbReference type="GO" id="GO:0005975">
    <property type="term" value="P:carbohydrate metabolic process"/>
    <property type="evidence" value="ECO:0007669"/>
    <property type="project" value="InterPro"/>
</dbReference>
<feature type="chain" id="PRO_5015149320" evidence="3">
    <location>
        <begin position="27"/>
        <end position="92"/>
    </location>
</feature>
<reference evidence="5" key="1">
    <citation type="submission" date="2016-06" db="EMBL/GenBank/DDBJ databases">
        <title>Parallel loss of symbiosis genes in relatives of nitrogen-fixing non-legume Parasponia.</title>
        <authorList>
            <person name="Van Velzen R."/>
            <person name="Holmer R."/>
            <person name="Bu F."/>
            <person name="Rutten L."/>
            <person name="Van Zeijl A."/>
            <person name="Liu W."/>
            <person name="Santuari L."/>
            <person name="Cao Q."/>
            <person name="Sharma T."/>
            <person name="Shen D."/>
            <person name="Roswanjaya Y."/>
            <person name="Wardhani T."/>
            <person name="Kalhor M.S."/>
            <person name="Jansen J."/>
            <person name="Van den Hoogen J."/>
            <person name="Gungor B."/>
            <person name="Hartog M."/>
            <person name="Hontelez J."/>
            <person name="Verver J."/>
            <person name="Yang W.-C."/>
            <person name="Schijlen E."/>
            <person name="Repin R."/>
            <person name="Schilthuizen M."/>
            <person name="Schranz E."/>
            <person name="Heidstra R."/>
            <person name="Miyata K."/>
            <person name="Fedorova E."/>
            <person name="Kohlen W."/>
            <person name="Bisseling T."/>
            <person name="Smit S."/>
            <person name="Geurts R."/>
        </authorList>
    </citation>
    <scope>NUCLEOTIDE SEQUENCE [LARGE SCALE GENOMIC DNA]</scope>
    <source>
        <strain evidence="5">cv. RG33-2</strain>
    </source>
</reference>
<dbReference type="AlphaFoldDB" id="A0A2P5BMB2"/>
<keyword evidence="2 4" id="KW-0378">Hydrolase</keyword>
<dbReference type="Pfam" id="PF00232">
    <property type="entry name" value="Glyco_hydro_1"/>
    <property type="match status" value="1"/>
</dbReference>